<sequence length="173" mass="18338">MILVYHSPGLVCPAGWATVGTAAKLNPTSTIISGAFNLSDEIPTSSHLGFFEPYLDVFLAALDPGETAALCCPSSYTTIGGAVKLLLASGMVEIDSRDNNGGTPLSRAAWMARESIVKLLMDSGKVEIDPRDRDGGTPLSGAAFNGHEHTWANRLNGRIVSQTFERFKNIANG</sequence>
<gene>
    <name evidence="3" type="ORF">EDB81DRAFT_816082</name>
</gene>
<dbReference type="Proteomes" id="UP000738349">
    <property type="component" value="Unassembled WGS sequence"/>
</dbReference>
<evidence type="ECO:0000256" key="2">
    <source>
        <dbReference type="ARBA" id="ARBA00023043"/>
    </source>
</evidence>
<dbReference type="EMBL" id="JAGMUV010000026">
    <property type="protein sequence ID" value="KAH7119312.1"/>
    <property type="molecule type" value="Genomic_DNA"/>
</dbReference>
<evidence type="ECO:0000313" key="4">
    <source>
        <dbReference type="Proteomes" id="UP000738349"/>
    </source>
</evidence>
<dbReference type="OrthoDB" id="4860873at2759"/>
<comment type="caution">
    <text evidence="3">The sequence shown here is derived from an EMBL/GenBank/DDBJ whole genome shotgun (WGS) entry which is preliminary data.</text>
</comment>
<proteinExistence type="predicted"/>
<name>A0A9P9IGM3_9HYPO</name>
<keyword evidence="1" id="KW-0677">Repeat</keyword>
<protein>
    <recommendedName>
        <fullName evidence="5">Ankyrin repeat protein</fullName>
    </recommendedName>
</protein>
<dbReference type="SUPFAM" id="SSF48403">
    <property type="entry name" value="Ankyrin repeat"/>
    <property type="match status" value="1"/>
</dbReference>
<dbReference type="AlphaFoldDB" id="A0A9P9IGM3"/>
<evidence type="ECO:0000313" key="3">
    <source>
        <dbReference type="EMBL" id="KAH7119312.1"/>
    </source>
</evidence>
<reference evidence="3" key="1">
    <citation type="journal article" date="2021" name="Nat. Commun.">
        <title>Genetic determinants of endophytism in the Arabidopsis root mycobiome.</title>
        <authorList>
            <person name="Mesny F."/>
            <person name="Miyauchi S."/>
            <person name="Thiergart T."/>
            <person name="Pickel B."/>
            <person name="Atanasova L."/>
            <person name="Karlsson M."/>
            <person name="Huettel B."/>
            <person name="Barry K.W."/>
            <person name="Haridas S."/>
            <person name="Chen C."/>
            <person name="Bauer D."/>
            <person name="Andreopoulos W."/>
            <person name="Pangilinan J."/>
            <person name="LaButti K."/>
            <person name="Riley R."/>
            <person name="Lipzen A."/>
            <person name="Clum A."/>
            <person name="Drula E."/>
            <person name="Henrissat B."/>
            <person name="Kohler A."/>
            <person name="Grigoriev I.V."/>
            <person name="Martin F.M."/>
            <person name="Hacquard S."/>
        </authorList>
    </citation>
    <scope>NUCLEOTIDE SEQUENCE</scope>
    <source>
        <strain evidence="3">MPI-CAGE-AT-0147</strain>
    </source>
</reference>
<dbReference type="Gene3D" id="1.25.40.20">
    <property type="entry name" value="Ankyrin repeat-containing domain"/>
    <property type="match status" value="1"/>
</dbReference>
<dbReference type="InterPro" id="IPR036770">
    <property type="entry name" value="Ankyrin_rpt-contain_sf"/>
</dbReference>
<keyword evidence="4" id="KW-1185">Reference proteome</keyword>
<evidence type="ECO:0000256" key="1">
    <source>
        <dbReference type="ARBA" id="ARBA00022737"/>
    </source>
</evidence>
<evidence type="ECO:0008006" key="5">
    <source>
        <dbReference type="Google" id="ProtNLM"/>
    </source>
</evidence>
<organism evidence="3 4">
    <name type="scientific">Dactylonectria macrodidyma</name>
    <dbReference type="NCBI Taxonomy" id="307937"/>
    <lineage>
        <taxon>Eukaryota</taxon>
        <taxon>Fungi</taxon>
        <taxon>Dikarya</taxon>
        <taxon>Ascomycota</taxon>
        <taxon>Pezizomycotina</taxon>
        <taxon>Sordariomycetes</taxon>
        <taxon>Hypocreomycetidae</taxon>
        <taxon>Hypocreales</taxon>
        <taxon>Nectriaceae</taxon>
        <taxon>Dactylonectria</taxon>
    </lineage>
</organism>
<dbReference type="InterPro" id="IPR002110">
    <property type="entry name" value="Ankyrin_rpt"/>
</dbReference>
<keyword evidence="2" id="KW-0040">ANK repeat</keyword>
<dbReference type="PANTHER" id="PTHR24173:SF83">
    <property type="entry name" value="SOCS BOX DOMAIN-CONTAINING PROTEIN"/>
    <property type="match status" value="1"/>
</dbReference>
<dbReference type="Pfam" id="PF12796">
    <property type="entry name" value="Ank_2"/>
    <property type="match status" value="1"/>
</dbReference>
<dbReference type="PANTHER" id="PTHR24173">
    <property type="entry name" value="ANKYRIN REPEAT CONTAINING"/>
    <property type="match status" value="1"/>
</dbReference>
<accession>A0A9P9IGM3</accession>